<dbReference type="SUPFAM" id="SSF53092">
    <property type="entry name" value="Creatinase/prolidase N-terminal domain"/>
    <property type="match status" value="1"/>
</dbReference>
<dbReference type="PANTHER" id="PTHR43763">
    <property type="entry name" value="XAA-PRO AMINOPEPTIDASE 1"/>
    <property type="match status" value="1"/>
</dbReference>
<dbReference type="Pfam" id="PF16189">
    <property type="entry name" value="Creatinase_N_2"/>
    <property type="match status" value="1"/>
</dbReference>
<name>A0A1E3WBV2_9HYPH</name>
<gene>
    <name evidence="1" type="ORF">AUC71_10390</name>
</gene>
<protein>
    <recommendedName>
        <fullName evidence="3">Creatinase N-terminal domain-containing protein</fullName>
    </recommendedName>
</protein>
<dbReference type="Gene3D" id="3.40.350.10">
    <property type="entry name" value="Creatinase/prolidase N-terminal domain"/>
    <property type="match status" value="2"/>
</dbReference>
<accession>A0A1E3WBV2</accession>
<dbReference type="Proteomes" id="UP000095042">
    <property type="component" value="Unassembled WGS sequence"/>
</dbReference>
<dbReference type="AlphaFoldDB" id="A0A1E3WBV2"/>
<evidence type="ECO:0000313" key="2">
    <source>
        <dbReference type="Proteomes" id="UP000095042"/>
    </source>
</evidence>
<comment type="caution">
    <text evidence="1">The sequence shown here is derived from an EMBL/GenBank/DDBJ whole genome shotgun (WGS) entry which is preliminary data.</text>
</comment>
<dbReference type="InterPro" id="IPR029149">
    <property type="entry name" value="Creatin/AminoP/Spt16_N"/>
</dbReference>
<organism evidence="1 2">
    <name type="scientific">Methyloceanibacter marginalis</name>
    <dbReference type="NCBI Taxonomy" id="1774971"/>
    <lineage>
        <taxon>Bacteria</taxon>
        <taxon>Pseudomonadati</taxon>
        <taxon>Pseudomonadota</taxon>
        <taxon>Alphaproteobacteria</taxon>
        <taxon>Hyphomicrobiales</taxon>
        <taxon>Hyphomicrobiaceae</taxon>
        <taxon>Methyloceanibacter</taxon>
    </lineage>
</organism>
<evidence type="ECO:0000313" key="1">
    <source>
        <dbReference type="EMBL" id="ODS03299.1"/>
    </source>
</evidence>
<dbReference type="InterPro" id="IPR050422">
    <property type="entry name" value="X-Pro_aminopeptidase_P"/>
</dbReference>
<dbReference type="PANTHER" id="PTHR43763:SF6">
    <property type="entry name" value="XAA-PRO AMINOPEPTIDASE 1"/>
    <property type="match status" value="1"/>
</dbReference>
<reference evidence="1 2" key="1">
    <citation type="journal article" date="2016" name="Environ. Microbiol.">
        <title>New Methyloceanibacter diversity from North Sea sediments includes methanotroph containing solely the soluble methane monooxygenase.</title>
        <authorList>
            <person name="Vekeman B."/>
            <person name="Kerckhof F.M."/>
            <person name="Cremers G."/>
            <person name="de Vos P."/>
            <person name="Vandamme P."/>
            <person name="Boon N."/>
            <person name="Op den Camp H.J."/>
            <person name="Heylen K."/>
        </authorList>
    </citation>
    <scope>NUCLEOTIDE SEQUENCE [LARGE SCALE GENOMIC DNA]</scope>
    <source>
        <strain evidence="1 2">R-67177</strain>
    </source>
</reference>
<sequence length="280" mass="31495">MDGRYILQAPKQVDTDIFEVLQVPEAKPSEWLKETLVKGNAVGYDPALHTIKEIDRLTKSLGAEGIRLTPVPENPIDKLWEKDRPRPPMAGIVHHSVEFSGRSAAEKIAQVQDTLKEDNQDAVLLTAPDSICWLFNIRGGDIKHTPVALAFAIVPKEGRPTLFIDPAKVDENVRGTLQSITDIAKPGELDGALKRSPSRRRRCGSIPTPRRCASRRRWKWTASNTLPARILARCPRRPRRRRRSPARGPRIFATARPWCAFSLGSTRSAKRAAWMRSPRR</sequence>
<proteinExistence type="predicted"/>
<dbReference type="EMBL" id="LPWD01000127">
    <property type="protein sequence ID" value="ODS03299.1"/>
    <property type="molecule type" value="Genomic_DNA"/>
</dbReference>
<evidence type="ECO:0008006" key="3">
    <source>
        <dbReference type="Google" id="ProtNLM"/>
    </source>
</evidence>
<keyword evidence="2" id="KW-1185">Reference proteome</keyword>